<feature type="region of interest" description="Disordered" evidence="1">
    <location>
        <begin position="1"/>
        <end position="36"/>
    </location>
</feature>
<protein>
    <submittedName>
        <fullName evidence="2">Uncharacterized protein</fullName>
    </submittedName>
</protein>
<sequence>MKFGEPSADGRGSAPPELAEQQARAGSEAAPATPPL</sequence>
<evidence type="ECO:0000256" key="1">
    <source>
        <dbReference type="SAM" id="MobiDB-lite"/>
    </source>
</evidence>
<dbReference type="KEGG" id="esu:EUS_00150"/>
<gene>
    <name evidence="2" type="ORF">EUS_00150</name>
</gene>
<dbReference type="Proteomes" id="UP000008803">
    <property type="component" value="Chromosome"/>
</dbReference>
<dbReference type="HOGENOM" id="CLU_3354892_0_0_9"/>
<accession>D4JQL5</accession>
<organism evidence="2 3">
    <name type="scientific">[Eubacterium] siraeum 70/3</name>
    <dbReference type="NCBI Taxonomy" id="657319"/>
    <lineage>
        <taxon>Bacteria</taxon>
        <taxon>Bacillati</taxon>
        <taxon>Bacillota</taxon>
        <taxon>Clostridia</taxon>
        <taxon>Eubacteriales</taxon>
        <taxon>Oscillospiraceae</taxon>
        <taxon>Oscillospiraceae incertae sedis</taxon>
    </lineage>
</organism>
<dbReference type="PATRIC" id="fig|657319.3.peg.4"/>
<proteinExistence type="predicted"/>
<dbReference type="BioCyc" id="ESIR657319:G136K-4-MONOMER"/>
<dbReference type="EMBL" id="FP929044">
    <property type="protein sequence ID" value="CBK95384.1"/>
    <property type="molecule type" value="Genomic_DNA"/>
</dbReference>
<dbReference type="AlphaFoldDB" id="D4JQL5"/>
<evidence type="ECO:0000313" key="2">
    <source>
        <dbReference type="EMBL" id="CBK95384.1"/>
    </source>
</evidence>
<evidence type="ECO:0000313" key="3">
    <source>
        <dbReference type="Proteomes" id="UP000008803"/>
    </source>
</evidence>
<reference evidence="2 3" key="1">
    <citation type="submission" date="2010-03" db="EMBL/GenBank/DDBJ databases">
        <title>The genome sequence of Eubacterium siraeum 70/3.</title>
        <authorList>
            <consortium name="metaHIT consortium -- http://www.metahit.eu/"/>
            <person name="Pajon A."/>
            <person name="Turner K."/>
            <person name="Parkhill J."/>
            <person name="Duncan S."/>
            <person name="Flint H."/>
        </authorList>
    </citation>
    <scope>NUCLEOTIDE SEQUENCE [LARGE SCALE GENOMIC DNA]</scope>
    <source>
        <strain evidence="2 3">70/3</strain>
    </source>
</reference>
<reference evidence="2 3" key="2">
    <citation type="submission" date="2010-03" db="EMBL/GenBank/DDBJ databases">
        <authorList>
            <person name="Pajon A."/>
        </authorList>
    </citation>
    <scope>NUCLEOTIDE SEQUENCE [LARGE SCALE GENOMIC DNA]</scope>
    <source>
        <strain evidence="2 3">70/3</strain>
    </source>
</reference>
<name>D4JQL5_9FIRM</name>